<evidence type="ECO:0000313" key="2">
    <source>
        <dbReference type="Proteomes" id="UP001519288"/>
    </source>
</evidence>
<accession>A0ABS4JKJ1</accession>
<keyword evidence="2" id="KW-1185">Reference proteome</keyword>
<proteinExistence type="predicted"/>
<dbReference type="Proteomes" id="UP001519288">
    <property type="component" value="Unassembled WGS sequence"/>
</dbReference>
<comment type="caution">
    <text evidence="1">The sequence shown here is derived from an EMBL/GenBank/DDBJ whole genome shotgun (WGS) entry which is preliminary data.</text>
</comment>
<reference evidence="1 2" key="1">
    <citation type="submission" date="2021-03" db="EMBL/GenBank/DDBJ databases">
        <title>Genomic Encyclopedia of Type Strains, Phase IV (KMG-IV): sequencing the most valuable type-strain genomes for metagenomic binning, comparative biology and taxonomic classification.</title>
        <authorList>
            <person name="Goeker M."/>
        </authorList>
    </citation>
    <scope>NUCLEOTIDE SEQUENCE [LARGE SCALE GENOMIC DNA]</scope>
    <source>
        <strain evidence="1 2">DSM 26806</strain>
    </source>
</reference>
<organism evidence="1 2">
    <name type="scientific">Paenibacillus shirakamiensis</name>
    <dbReference type="NCBI Taxonomy" id="1265935"/>
    <lineage>
        <taxon>Bacteria</taxon>
        <taxon>Bacillati</taxon>
        <taxon>Bacillota</taxon>
        <taxon>Bacilli</taxon>
        <taxon>Bacillales</taxon>
        <taxon>Paenibacillaceae</taxon>
        <taxon>Paenibacillus</taxon>
    </lineage>
</organism>
<evidence type="ECO:0008006" key="3">
    <source>
        <dbReference type="Google" id="ProtNLM"/>
    </source>
</evidence>
<name>A0ABS4JKJ1_9BACL</name>
<protein>
    <recommendedName>
        <fullName evidence="3">Cold-shock protein</fullName>
    </recommendedName>
</protein>
<dbReference type="Pfam" id="PF14169">
    <property type="entry name" value="YdjO"/>
    <property type="match status" value="1"/>
</dbReference>
<dbReference type="InterPro" id="IPR025916">
    <property type="entry name" value="YdjO"/>
</dbReference>
<gene>
    <name evidence="1" type="ORF">J2Z69_002646</name>
</gene>
<dbReference type="RefSeq" id="WP_209863218.1">
    <property type="nucleotide sequence ID" value="NZ_JAGGLD010000004.1"/>
</dbReference>
<dbReference type="EMBL" id="JAGGLD010000004">
    <property type="protein sequence ID" value="MBP2001601.1"/>
    <property type="molecule type" value="Genomic_DNA"/>
</dbReference>
<evidence type="ECO:0000313" key="1">
    <source>
        <dbReference type="EMBL" id="MBP2001601.1"/>
    </source>
</evidence>
<sequence>MNYRKKTLEEIPEEITPIWSCTSDNCNGWMRDNFAFDYTPACPLCSSEMEKSSKMLPLLVNNNSDMKALKKGVQIDNQ</sequence>